<dbReference type="Pfam" id="PF02872">
    <property type="entry name" value="5_nucleotid_C"/>
    <property type="match status" value="1"/>
</dbReference>
<dbReference type="FunFam" id="3.60.21.10:FF:000052">
    <property type="entry name" value="Endonuclease YhcR"/>
    <property type="match status" value="1"/>
</dbReference>
<name>A0A0P6WJZ1_9BACI</name>
<dbReference type="GO" id="GO:0030288">
    <property type="term" value="C:outer membrane-bounded periplasmic space"/>
    <property type="evidence" value="ECO:0007669"/>
    <property type="project" value="TreeGrafter"/>
</dbReference>
<dbReference type="SUPFAM" id="SSF55816">
    <property type="entry name" value="5'-nucleotidase (syn. UDP-sugar hydrolase), C-terminal domain"/>
    <property type="match status" value="1"/>
</dbReference>
<dbReference type="Pfam" id="PF00149">
    <property type="entry name" value="Metallophos"/>
    <property type="match status" value="1"/>
</dbReference>
<dbReference type="EMBL" id="LIXZ01000002">
    <property type="protein sequence ID" value="KPL61020.1"/>
    <property type="molecule type" value="Genomic_DNA"/>
</dbReference>
<dbReference type="PANTHER" id="PTHR11575:SF24">
    <property type="entry name" value="5'-NUCLEOTIDASE"/>
    <property type="match status" value="1"/>
</dbReference>
<dbReference type="GO" id="GO:0008253">
    <property type="term" value="F:5'-nucleotidase activity"/>
    <property type="evidence" value="ECO:0007669"/>
    <property type="project" value="TreeGrafter"/>
</dbReference>
<dbReference type="PROSITE" id="PS00786">
    <property type="entry name" value="5_NUCLEOTIDASE_2"/>
    <property type="match status" value="1"/>
</dbReference>
<dbReference type="Proteomes" id="UP000050398">
    <property type="component" value="Unassembled WGS sequence"/>
</dbReference>
<dbReference type="GO" id="GO:0009166">
    <property type="term" value="P:nucleotide catabolic process"/>
    <property type="evidence" value="ECO:0007669"/>
    <property type="project" value="InterPro"/>
</dbReference>
<evidence type="ECO:0000256" key="5">
    <source>
        <dbReference type="ARBA" id="ARBA00023088"/>
    </source>
</evidence>
<keyword evidence="4 6" id="KW-0732">Signal</keyword>
<keyword evidence="6" id="KW-0378">Hydrolase</keyword>
<dbReference type="PATRIC" id="fig|218284.4.peg.981"/>
<dbReference type="GO" id="GO:0008768">
    <property type="term" value="F:UDP-sugar diphosphatase activity"/>
    <property type="evidence" value="ECO:0007669"/>
    <property type="project" value="TreeGrafter"/>
</dbReference>
<evidence type="ECO:0000313" key="9">
    <source>
        <dbReference type="EMBL" id="KPL61020.1"/>
    </source>
</evidence>
<sequence>MSLSKLMLAAIATGVFFIGSSFASSSADPGEYISVQLLGVNDFHGQLETVRTRDGKKVGGAEYLAAYLKKHRQENDNTLLVHSGDMVGASSPVSSLMQDEPAVEWMNEVEFDIGTLGNHEFDEGTEEMFRLLDGGKHEKTGTFEGAAFPYTAANVINKKTGKTILPPYLIKEVDGVPIGFIGVVTTETKDIVLPSEIEDVEFTDEVTAINESVKDLKAKGVQSIVVLGHVSASSSEDGTNPGQDAAAFAPRIDDEVDIIFGGHSHGFANTSVDGKMIVQSYSYGTAFSDVDLLIDRETKEIVNKQAAIISTYHDGTLPDKKIKKMIDSYSADKQMMLEQKMGQAEASITKEKTASGERPIGNLVADSHRENMDTDIAFMNPGGIRANLGEGELTWGDLYTMLPFGTNLVKLSLTGAELKEALEQQWTGNFQTIMQTSGLDYTYDKDAPPGHKVVEMTDRDGNTIQPAQTYTVALTNYLATGGDGFTAFKKGHDPVEGPPTLDSFITYIIESGGSVAPPETGRIQVQ</sequence>
<dbReference type="InterPro" id="IPR006146">
    <property type="entry name" value="5'-Nucleotdase_CS"/>
</dbReference>
<dbReference type="GO" id="GO:0046872">
    <property type="term" value="F:metal ion binding"/>
    <property type="evidence" value="ECO:0007669"/>
    <property type="project" value="InterPro"/>
</dbReference>
<reference evidence="9 10" key="1">
    <citation type="submission" date="2015-08" db="EMBL/GenBank/DDBJ databases">
        <title>Draft Genome Sequence of Bacillus vietnamensis UCD-SED5.</title>
        <authorList>
            <person name="Lee R.D."/>
            <person name="Jospin G."/>
            <person name="Lang J.M."/>
            <person name="Coil D.A."/>
            <person name="Eisen J.A."/>
        </authorList>
    </citation>
    <scope>NUCLEOTIDE SEQUENCE [LARGE SCALE GENOMIC DNA]</scope>
    <source>
        <strain evidence="9 10">UCD-SED5</strain>
    </source>
</reference>
<feature type="domain" description="Calcineurin-like phosphoesterase" evidence="7">
    <location>
        <begin position="38"/>
        <end position="266"/>
    </location>
</feature>
<feature type="chain" id="PRO_5005964478" evidence="6">
    <location>
        <begin position="24"/>
        <end position="526"/>
    </location>
</feature>
<dbReference type="SUPFAM" id="SSF56300">
    <property type="entry name" value="Metallo-dependent phosphatases"/>
    <property type="match status" value="1"/>
</dbReference>
<dbReference type="InterPro" id="IPR004843">
    <property type="entry name" value="Calcineurin-like_PHP"/>
</dbReference>
<evidence type="ECO:0000256" key="2">
    <source>
        <dbReference type="ARBA" id="ARBA00022512"/>
    </source>
</evidence>
<organism evidence="9 10">
    <name type="scientific">Rossellomorea vietnamensis</name>
    <dbReference type="NCBI Taxonomy" id="218284"/>
    <lineage>
        <taxon>Bacteria</taxon>
        <taxon>Bacillati</taxon>
        <taxon>Bacillota</taxon>
        <taxon>Bacilli</taxon>
        <taxon>Bacillales</taxon>
        <taxon>Bacillaceae</taxon>
        <taxon>Rossellomorea</taxon>
    </lineage>
</organism>
<dbReference type="OrthoDB" id="9775118at2"/>
<dbReference type="Gene3D" id="3.60.21.10">
    <property type="match status" value="1"/>
</dbReference>
<dbReference type="InterPro" id="IPR006179">
    <property type="entry name" value="5_nucleotidase/apyrase"/>
</dbReference>
<dbReference type="PRINTS" id="PR01607">
    <property type="entry name" value="APYRASEFAMLY"/>
</dbReference>
<evidence type="ECO:0000256" key="6">
    <source>
        <dbReference type="RuleBase" id="RU362119"/>
    </source>
</evidence>
<evidence type="ECO:0000256" key="3">
    <source>
        <dbReference type="ARBA" id="ARBA00022525"/>
    </source>
</evidence>
<dbReference type="AlphaFoldDB" id="A0A0P6WJZ1"/>
<evidence type="ECO:0000259" key="8">
    <source>
        <dbReference type="Pfam" id="PF02872"/>
    </source>
</evidence>
<keyword evidence="5" id="KW-0572">Peptidoglycan-anchor</keyword>
<dbReference type="PANTHER" id="PTHR11575">
    <property type="entry name" value="5'-NUCLEOTIDASE-RELATED"/>
    <property type="match status" value="1"/>
</dbReference>
<keyword evidence="3" id="KW-0964">Secreted</keyword>
<comment type="caution">
    <text evidence="9">The sequence shown here is derived from an EMBL/GenBank/DDBJ whole genome shotgun (WGS) entry which is preliminary data.</text>
</comment>
<keyword evidence="2" id="KW-0134">Cell wall</keyword>
<dbReference type="GO" id="GO:0000166">
    <property type="term" value="F:nucleotide binding"/>
    <property type="evidence" value="ECO:0007669"/>
    <property type="project" value="UniProtKB-KW"/>
</dbReference>
<dbReference type="InterPro" id="IPR029052">
    <property type="entry name" value="Metallo-depent_PP-like"/>
</dbReference>
<accession>A0A0P6WJZ1</accession>
<evidence type="ECO:0000256" key="4">
    <source>
        <dbReference type="ARBA" id="ARBA00022729"/>
    </source>
</evidence>
<feature type="signal peptide" evidence="6">
    <location>
        <begin position="1"/>
        <end position="23"/>
    </location>
</feature>
<keyword evidence="6" id="KW-0547">Nucleotide-binding</keyword>
<evidence type="ECO:0000259" key="7">
    <source>
        <dbReference type="Pfam" id="PF00149"/>
    </source>
</evidence>
<proteinExistence type="inferred from homology"/>
<dbReference type="RefSeq" id="WP_060671284.1">
    <property type="nucleotide sequence ID" value="NZ_LIXZ01000002.1"/>
</dbReference>
<protein>
    <submittedName>
        <fullName evidence="9">5'-nucleotidase</fullName>
    </submittedName>
</protein>
<dbReference type="InterPro" id="IPR008334">
    <property type="entry name" value="5'-Nucleotdase_C"/>
</dbReference>
<comment type="similarity">
    <text evidence="6">Belongs to the 5'-nucleotidase family.</text>
</comment>
<gene>
    <name evidence="9" type="ORF">AM506_04655</name>
</gene>
<feature type="domain" description="5'-Nucleotidase C-terminal" evidence="8">
    <location>
        <begin position="341"/>
        <end position="489"/>
    </location>
</feature>
<evidence type="ECO:0000256" key="1">
    <source>
        <dbReference type="ARBA" id="ARBA00004168"/>
    </source>
</evidence>
<dbReference type="Gene3D" id="3.90.780.10">
    <property type="entry name" value="5'-Nucleotidase, C-terminal domain"/>
    <property type="match status" value="1"/>
</dbReference>
<evidence type="ECO:0000313" key="10">
    <source>
        <dbReference type="Proteomes" id="UP000050398"/>
    </source>
</evidence>
<comment type="subcellular location">
    <subcellularLocation>
        <location evidence="1">Secreted</location>
        <location evidence="1">Cell wall</location>
        <topology evidence="1">Peptidoglycan-anchor</topology>
    </subcellularLocation>
</comment>
<dbReference type="InterPro" id="IPR036907">
    <property type="entry name" value="5'-Nucleotdase_C_sf"/>
</dbReference>